<dbReference type="AlphaFoldDB" id="A0A9P4P5M3"/>
<dbReference type="OrthoDB" id="5397846at2759"/>
<protein>
    <recommendedName>
        <fullName evidence="1">DUF7730 domain-containing protein</fullName>
    </recommendedName>
</protein>
<keyword evidence="3" id="KW-1185">Reference proteome</keyword>
<dbReference type="PANTHER" id="PTHR42085:SF2">
    <property type="entry name" value="F-BOX DOMAIN-CONTAINING PROTEIN"/>
    <property type="match status" value="1"/>
</dbReference>
<dbReference type="InterPro" id="IPR056632">
    <property type="entry name" value="DUF7730"/>
</dbReference>
<gene>
    <name evidence="2" type="ORF">EJ08DRAFT_602181</name>
</gene>
<feature type="domain" description="DUF7730" evidence="1">
    <location>
        <begin position="2"/>
        <end position="136"/>
    </location>
</feature>
<evidence type="ECO:0000313" key="2">
    <source>
        <dbReference type="EMBL" id="KAF2437193.1"/>
    </source>
</evidence>
<evidence type="ECO:0000259" key="1">
    <source>
        <dbReference type="Pfam" id="PF24864"/>
    </source>
</evidence>
<dbReference type="Proteomes" id="UP000800235">
    <property type="component" value="Unassembled WGS sequence"/>
</dbReference>
<dbReference type="Pfam" id="PF24864">
    <property type="entry name" value="DUF7730"/>
    <property type="match status" value="1"/>
</dbReference>
<dbReference type="PANTHER" id="PTHR42085">
    <property type="entry name" value="F-BOX DOMAIN-CONTAINING PROTEIN"/>
    <property type="match status" value="1"/>
</dbReference>
<dbReference type="InterPro" id="IPR038883">
    <property type="entry name" value="AN11006-like"/>
</dbReference>
<reference evidence="2" key="1">
    <citation type="journal article" date="2020" name="Stud. Mycol.">
        <title>101 Dothideomycetes genomes: a test case for predicting lifestyles and emergence of pathogens.</title>
        <authorList>
            <person name="Haridas S."/>
            <person name="Albert R."/>
            <person name="Binder M."/>
            <person name="Bloem J."/>
            <person name="Labutti K."/>
            <person name="Salamov A."/>
            <person name="Andreopoulos B."/>
            <person name="Baker S."/>
            <person name="Barry K."/>
            <person name="Bills G."/>
            <person name="Bluhm B."/>
            <person name="Cannon C."/>
            <person name="Castanera R."/>
            <person name="Culley D."/>
            <person name="Daum C."/>
            <person name="Ezra D."/>
            <person name="Gonzalez J."/>
            <person name="Henrissat B."/>
            <person name="Kuo A."/>
            <person name="Liang C."/>
            <person name="Lipzen A."/>
            <person name="Lutzoni F."/>
            <person name="Magnuson J."/>
            <person name="Mondo S."/>
            <person name="Nolan M."/>
            <person name="Ohm R."/>
            <person name="Pangilinan J."/>
            <person name="Park H.-J."/>
            <person name="Ramirez L."/>
            <person name="Alfaro M."/>
            <person name="Sun H."/>
            <person name="Tritt A."/>
            <person name="Yoshinaga Y."/>
            <person name="Zwiers L.-H."/>
            <person name="Turgeon B."/>
            <person name="Goodwin S."/>
            <person name="Spatafora J."/>
            <person name="Crous P."/>
            <person name="Grigoriev I."/>
        </authorList>
    </citation>
    <scope>NUCLEOTIDE SEQUENCE</scope>
    <source>
        <strain evidence="2">CBS 130266</strain>
    </source>
</reference>
<comment type="caution">
    <text evidence="2">The sequence shown here is derived from an EMBL/GenBank/DDBJ whole genome shotgun (WGS) entry which is preliminary data.</text>
</comment>
<dbReference type="EMBL" id="MU007009">
    <property type="protein sequence ID" value="KAF2437193.1"/>
    <property type="molecule type" value="Genomic_DNA"/>
</dbReference>
<organism evidence="2 3">
    <name type="scientific">Tothia fuscella</name>
    <dbReference type="NCBI Taxonomy" id="1048955"/>
    <lineage>
        <taxon>Eukaryota</taxon>
        <taxon>Fungi</taxon>
        <taxon>Dikarya</taxon>
        <taxon>Ascomycota</taxon>
        <taxon>Pezizomycotina</taxon>
        <taxon>Dothideomycetes</taxon>
        <taxon>Pleosporomycetidae</taxon>
        <taxon>Venturiales</taxon>
        <taxon>Cylindrosympodiaceae</taxon>
        <taxon>Tothia</taxon>
    </lineage>
</organism>
<accession>A0A9P4P5M3</accession>
<sequence length="254" mass="28715">MSLPAELRNKIYELALHDPVGHHIKAQTRLNRHVAQRISVQEFKSLNTGYRIRNGRQWQQVLSALHQQTVTSATTKEDPVYVPLTPVLVAVSKDIYNEAIMYLYRNPIVCVDTQSLHSFLTLIGPKHRSLLRDVELAEWGYTATQKALNFPAISLLADAVKLERLSLKISPESSAVSIAKKIYRDCHIFLDAYGAAKGDRFAAVDIIDLAEGCLVNRVFNLTPGRFEHVSEEKLQAGFESFKVHLKQELSYRGF</sequence>
<evidence type="ECO:0000313" key="3">
    <source>
        <dbReference type="Proteomes" id="UP000800235"/>
    </source>
</evidence>
<proteinExistence type="predicted"/>
<name>A0A9P4P5M3_9PEZI</name>